<accession>A0A0Q2V1K4</accession>
<dbReference type="Gene3D" id="3.30.450.20">
    <property type="entry name" value="PAS domain"/>
    <property type="match status" value="1"/>
</dbReference>
<dbReference type="NCBIfam" id="TIGR00254">
    <property type="entry name" value="GGDEF"/>
    <property type="match status" value="1"/>
</dbReference>
<dbReference type="CDD" id="cd01948">
    <property type="entry name" value="EAL"/>
    <property type="match status" value="1"/>
</dbReference>
<dbReference type="SMART" id="SM00267">
    <property type="entry name" value="GGDEF"/>
    <property type="match status" value="1"/>
</dbReference>
<keyword evidence="1" id="KW-1133">Transmembrane helix</keyword>
<dbReference type="SUPFAM" id="SSF55073">
    <property type="entry name" value="Nucleotide cyclase"/>
    <property type="match status" value="1"/>
</dbReference>
<dbReference type="SMART" id="SM00052">
    <property type="entry name" value="EAL"/>
    <property type="match status" value="1"/>
</dbReference>
<dbReference type="CDD" id="cd01949">
    <property type="entry name" value="GGDEF"/>
    <property type="match status" value="1"/>
</dbReference>
<proteinExistence type="predicted"/>
<keyword evidence="6" id="KW-1185">Reference proteome</keyword>
<dbReference type="InterPro" id="IPR043128">
    <property type="entry name" value="Rev_trsase/Diguanyl_cyclase"/>
</dbReference>
<dbReference type="PROSITE" id="PS50887">
    <property type="entry name" value="GGDEF"/>
    <property type="match status" value="1"/>
</dbReference>
<dbReference type="Gene3D" id="6.10.340.10">
    <property type="match status" value="1"/>
</dbReference>
<dbReference type="CDD" id="cd12913">
    <property type="entry name" value="PDC1_MCP_like"/>
    <property type="match status" value="1"/>
</dbReference>
<feature type="domain" description="GGDEF" evidence="4">
    <location>
        <begin position="451"/>
        <end position="584"/>
    </location>
</feature>
<dbReference type="GO" id="GO:0016020">
    <property type="term" value="C:membrane"/>
    <property type="evidence" value="ECO:0007669"/>
    <property type="project" value="InterPro"/>
</dbReference>
<dbReference type="AlphaFoldDB" id="A0A0Q2V1K4"/>
<evidence type="ECO:0000259" key="3">
    <source>
        <dbReference type="PROSITE" id="PS50885"/>
    </source>
</evidence>
<keyword evidence="1" id="KW-0472">Membrane</keyword>
<dbReference type="Pfam" id="PF00563">
    <property type="entry name" value="EAL"/>
    <property type="match status" value="1"/>
</dbReference>
<evidence type="ECO:0000313" key="6">
    <source>
        <dbReference type="Proteomes" id="UP000051221"/>
    </source>
</evidence>
<dbReference type="InterPro" id="IPR003660">
    <property type="entry name" value="HAMP_dom"/>
</dbReference>
<name>A0A0Q2V1K4_VIBFU</name>
<dbReference type="InterPro" id="IPR000160">
    <property type="entry name" value="GGDEF_dom"/>
</dbReference>
<dbReference type="InterPro" id="IPR001633">
    <property type="entry name" value="EAL_dom"/>
</dbReference>
<dbReference type="PROSITE" id="PS50883">
    <property type="entry name" value="EAL"/>
    <property type="match status" value="1"/>
</dbReference>
<dbReference type="InParanoid" id="A0A0Q2V1K4"/>
<dbReference type="InterPro" id="IPR035919">
    <property type="entry name" value="EAL_sf"/>
</dbReference>
<feature type="transmembrane region" description="Helical" evidence="1">
    <location>
        <begin position="12"/>
        <end position="31"/>
    </location>
</feature>
<dbReference type="RefSeq" id="WP_055465872.1">
    <property type="nucleotide sequence ID" value="NZ_LKHS01000006.1"/>
</dbReference>
<sequence>MPFRQQMTLKTAVLFPFVIIILVTIGVIGAVQKYSYEQMVQDVSRKQLTFLSSNVDQRLHTFLDEPFRANQSMSYGIGFHQLYQPHQAQVIERFLHSGFDELYRPISQIDVMSFAGIHGEFVGFRKEDNQDFTLMLKDARTQQQLMIYHGDSVNGEVRSVINHYDPRTRPFYTPVAANPRPMWSSVYTNMDERQDITLSALTPVMQQQQFVGVMVTDVKISTFNAFLHQLKRETNADVYIFDGDQRLIAHTVPTGVVSWGTESSPKGERLTTQETPNPVLKASATHIAHSLHTEHAVPSQVFSTSVDGARYFNQVAAVRDEYGLQWYINVTISEADLLGSLPQNQRNSWLLGLLVSLFGIGIGFITFNRVTAPITSTAVAAKHLAQGDWNSAMPKPGKIYETSMMVYAFTEMANNLKASFKALREQLIYDSLTKVYSREGIIDCCSQMPVLRGSLFLIGIDKFRDINDSLGHHQADQLLVLIAQRLKTVNNEETYIARIGGDEFAIYRPHCVEEQPVKHFAQQLLQLFATPFHMPNENIAVNISIGIVHHLPSASMTVWLRNGSIALSNAKQDSTRISYYVPEMADISRKRTQMVTHIKLALENREFVPFYQPIVDLHSGEVLGAEALARWLSPEFGLVPPMDFIPIAEESGLINAIGEHMLRQACWDTVQGIEQGKWSADFQMHVNLSVNQLSHPEFLPQLRETLRDTGMQPNNLTLEITESRIVNNDPVILNTMQAIKQLGIRLAIDDFGTGYSSLAYLYKLPFDCLKIDRAFVSLLNPTHFETSIAATIITLANSFKVNIVAEGIETPEQAELLAKLHCPQGQGFLFNKPMSYHEWPTDLVNMKRISAK</sequence>
<dbReference type="SUPFAM" id="SSF141868">
    <property type="entry name" value="EAL domain-like"/>
    <property type="match status" value="1"/>
</dbReference>
<evidence type="ECO:0000256" key="1">
    <source>
        <dbReference type="SAM" id="Phobius"/>
    </source>
</evidence>
<evidence type="ECO:0000259" key="4">
    <source>
        <dbReference type="PROSITE" id="PS50887"/>
    </source>
</evidence>
<organism evidence="5 6">
    <name type="scientific">Vibrio furnissii</name>
    <dbReference type="NCBI Taxonomy" id="29494"/>
    <lineage>
        <taxon>Bacteria</taxon>
        <taxon>Pseudomonadati</taxon>
        <taxon>Pseudomonadota</taxon>
        <taxon>Gammaproteobacteria</taxon>
        <taxon>Vibrionales</taxon>
        <taxon>Vibrionaceae</taxon>
        <taxon>Vibrio</taxon>
    </lineage>
</organism>
<keyword evidence="1" id="KW-0812">Transmembrane</keyword>
<dbReference type="GO" id="GO:0071111">
    <property type="term" value="F:cyclic-guanylate-specific phosphodiesterase activity"/>
    <property type="evidence" value="ECO:0007669"/>
    <property type="project" value="InterPro"/>
</dbReference>
<dbReference type="InterPro" id="IPR029787">
    <property type="entry name" value="Nucleotide_cyclase"/>
</dbReference>
<dbReference type="PANTHER" id="PTHR33121">
    <property type="entry name" value="CYCLIC DI-GMP PHOSPHODIESTERASE PDEF"/>
    <property type="match status" value="1"/>
</dbReference>
<dbReference type="Gene3D" id="3.20.20.450">
    <property type="entry name" value="EAL domain"/>
    <property type="match status" value="1"/>
</dbReference>
<reference evidence="5 6" key="1">
    <citation type="submission" date="2015-08" db="EMBL/GenBank/DDBJ databases">
        <title>Antibacterial properties of a collection of Vibrionaceae strains.</title>
        <authorList>
            <person name="Giubergia S."/>
        </authorList>
    </citation>
    <scope>NUCLEOTIDE SEQUENCE [LARGE SCALE GENOMIC DNA]</scope>
    <source>
        <strain evidence="5 6">S0821</strain>
    </source>
</reference>
<dbReference type="Proteomes" id="UP000051221">
    <property type="component" value="Unassembled WGS sequence"/>
</dbReference>
<dbReference type="PANTHER" id="PTHR33121:SF70">
    <property type="entry name" value="SIGNALING PROTEIN YKOW"/>
    <property type="match status" value="1"/>
</dbReference>
<protein>
    <submittedName>
        <fullName evidence="5">Diguanylate cyclase</fullName>
    </submittedName>
</protein>
<feature type="domain" description="EAL" evidence="2">
    <location>
        <begin position="591"/>
        <end position="847"/>
    </location>
</feature>
<dbReference type="EMBL" id="LKHS01000006">
    <property type="protein sequence ID" value="KQH86640.1"/>
    <property type="molecule type" value="Genomic_DNA"/>
</dbReference>
<dbReference type="GO" id="GO:0007165">
    <property type="term" value="P:signal transduction"/>
    <property type="evidence" value="ECO:0007669"/>
    <property type="project" value="InterPro"/>
</dbReference>
<gene>
    <name evidence="5" type="ORF">AMR76_08805</name>
</gene>
<dbReference type="Gene3D" id="3.30.70.270">
    <property type="match status" value="1"/>
</dbReference>
<dbReference type="InterPro" id="IPR050706">
    <property type="entry name" value="Cyclic-di-GMP_PDE-like"/>
</dbReference>
<evidence type="ECO:0000313" key="5">
    <source>
        <dbReference type="EMBL" id="KQH86640.1"/>
    </source>
</evidence>
<feature type="domain" description="HAMP" evidence="3">
    <location>
        <begin position="368"/>
        <end position="421"/>
    </location>
</feature>
<comment type="caution">
    <text evidence="5">The sequence shown here is derived from an EMBL/GenBank/DDBJ whole genome shotgun (WGS) entry which is preliminary data.</text>
</comment>
<dbReference type="PROSITE" id="PS50885">
    <property type="entry name" value="HAMP"/>
    <property type="match status" value="1"/>
</dbReference>
<dbReference type="Pfam" id="PF00990">
    <property type="entry name" value="GGDEF"/>
    <property type="match status" value="1"/>
</dbReference>
<evidence type="ECO:0000259" key="2">
    <source>
        <dbReference type="PROSITE" id="PS50883"/>
    </source>
</evidence>